<evidence type="ECO:0000313" key="4">
    <source>
        <dbReference type="EMBL" id="MER6434198.1"/>
    </source>
</evidence>
<sequence>MAEGDTGGGRQPDPQGGESTPAHGSDDGARVDPPSQDPDADTTPDDTPADTPGQPPTWGQLGRTLGAVITVLAALGGLVLGVRAEQRADREEQRAVEAESQLLQEKRKSFAEQVDFYRTSSAVVVMNGNPHMVDVRLSLPAKKLWWELGGLSPCSQISIPNTSLRGSMRTRMPSAHVTDADLPSLMLEFTDPQNRVWIRGSGGSLGLPRRQPVMHGPGVVDLNETWSRSRQDAPMCGAP</sequence>
<reference evidence="4 5" key="1">
    <citation type="submission" date="2024-06" db="EMBL/GenBank/DDBJ databases">
        <title>The Natural Products Discovery Center: Release of the First 8490 Sequenced Strains for Exploring Actinobacteria Biosynthetic Diversity.</title>
        <authorList>
            <person name="Kalkreuter E."/>
            <person name="Kautsar S.A."/>
            <person name="Yang D."/>
            <person name="Bader C.D."/>
            <person name="Teijaro C.N."/>
            <person name="Fluegel L."/>
            <person name="Davis C.M."/>
            <person name="Simpson J.R."/>
            <person name="Lauterbach L."/>
            <person name="Steele A.D."/>
            <person name="Gui C."/>
            <person name="Meng S."/>
            <person name="Li G."/>
            <person name="Viehrig K."/>
            <person name="Ye F."/>
            <person name="Su P."/>
            <person name="Kiefer A.F."/>
            <person name="Nichols A."/>
            <person name="Cepeda A.J."/>
            <person name="Yan W."/>
            <person name="Fan B."/>
            <person name="Jiang Y."/>
            <person name="Adhikari A."/>
            <person name="Zheng C.-J."/>
            <person name="Schuster L."/>
            <person name="Cowan T.M."/>
            <person name="Smanski M.J."/>
            <person name="Chevrette M.G."/>
            <person name="De Carvalho L.P.S."/>
            <person name="Shen B."/>
        </authorList>
    </citation>
    <scope>NUCLEOTIDE SEQUENCE [LARGE SCALE GENOMIC DNA]</scope>
    <source>
        <strain evidence="4 5">NPDC001166</strain>
    </source>
</reference>
<feature type="transmembrane region" description="Helical" evidence="3">
    <location>
        <begin position="65"/>
        <end position="84"/>
    </location>
</feature>
<evidence type="ECO:0000256" key="1">
    <source>
        <dbReference type="SAM" id="Coils"/>
    </source>
</evidence>
<proteinExistence type="predicted"/>
<keyword evidence="3" id="KW-0472">Membrane</keyword>
<keyword evidence="1" id="KW-0175">Coiled coil</keyword>
<feature type="region of interest" description="Disordered" evidence="2">
    <location>
        <begin position="1"/>
        <end position="61"/>
    </location>
</feature>
<feature type="compositionally biased region" description="Gly residues" evidence="2">
    <location>
        <begin position="1"/>
        <end position="10"/>
    </location>
</feature>
<feature type="coiled-coil region" evidence="1">
    <location>
        <begin position="81"/>
        <end position="108"/>
    </location>
</feature>
<dbReference type="EMBL" id="JBEPAZ010000090">
    <property type="protein sequence ID" value="MER6434198.1"/>
    <property type="molecule type" value="Genomic_DNA"/>
</dbReference>
<dbReference type="RefSeq" id="WP_143611419.1">
    <property type="nucleotide sequence ID" value="NZ_JBEPAW010000045.1"/>
</dbReference>
<accession>A0ABV1UKD3</accession>
<keyword evidence="3" id="KW-1133">Transmembrane helix</keyword>
<protein>
    <submittedName>
        <fullName evidence="4">Uncharacterized protein</fullName>
    </submittedName>
</protein>
<keyword evidence="3" id="KW-0812">Transmembrane</keyword>
<name>A0ABV1UKD3_9ACTN</name>
<organism evidence="4 5">
    <name type="scientific">Streptomyces sp. 900105245</name>
    <dbReference type="NCBI Taxonomy" id="3154379"/>
    <lineage>
        <taxon>Bacteria</taxon>
        <taxon>Bacillati</taxon>
        <taxon>Actinomycetota</taxon>
        <taxon>Actinomycetes</taxon>
        <taxon>Kitasatosporales</taxon>
        <taxon>Streptomycetaceae</taxon>
        <taxon>Streptomyces</taxon>
    </lineage>
</organism>
<keyword evidence="5" id="KW-1185">Reference proteome</keyword>
<gene>
    <name evidence="4" type="ORF">ABT272_41985</name>
</gene>
<evidence type="ECO:0000256" key="2">
    <source>
        <dbReference type="SAM" id="MobiDB-lite"/>
    </source>
</evidence>
<comment type="caution">
    <text evidence="4">The sequence shown here is derived from an EMBL/GenBank/DDBJ whole genome shotgun (WGS) entry which is preliminary data.</text>
</comment>
<evidence type="ECO:0000256" key="3">
    <source>
        <dbReference type="SAM" id="Phobius"/>
    </source>
</evidence>
<evidence type="ECO:0000313" key="5">
    <source>
        <dbReference type="Proteomes" id="UP001470023"/>
    </source>
</evidence>
<dbReference type="Proteomes" id="UP001470023">
    <property type="component" value="Unassembled WGS sequence"/>
</dbReference>
<feature type="compositionally biased region" description="Acidic residues" evidence="2">
    <location>
        <begin position="38"/>
        <end position="48"/>
    </location>
</feature>